<reference evidence="12" key="1">
    <citation type="submission" date="2021-02" db="EMBL/GenBank/DDBJ databases">
        <authorList>
            <person name="Nieuwenhuis M."/>
            <person name="Van De Peppel L.J.J."/>
        </authorList>
    </citation>
    <scope>NUCLEOTIDE SEQUENCE</scope>
    <source>
        <strain evidence="12">D49</strain>
    </source>
</reference>
<name>A0A9P7FT76_9AGAR</name>
<evidence type="ECO:0000313" key="13">
    <source>
        <dbReference type="Proteomes" id="UP000717328"/>
    </source>
</evidence>
<keyword evidence="11" id="KW-0472">Membrane</keyword>
<dbReference type="AlphaFoldDB" id="A0A9P7FT76"/>
<evidence type="ECO:0000256" key="5">
    <source>
        <dbReference type="ARBA" id="ARBA00022723"/>
    </source>
</evidence>
<evidence type="ECO:0000256" key="6">
    <source>
        <dbReference type="ARBA" id="ARBA00023002"/>
    </source>
</evidence>
<keyword evidence="11" id="KW-0812">Transmembrane</keyword>
<dbReference type="Proteomes" id="UP000717328">
    <property type="component" value="Unassembled WGS sequence"/>
</dbReference>
<feature type="transmembrane region" description="Helical" evidence="11">
    <location>
        <begin position="171"/>
        <end position="192"/>
    </location>
</feature>
<comment type="cofactor">
    <cofactor evidence="1 9">
        <name>heme</name>
        <dbReference type="ChEBI" id="CHEBI:30413"/>
    </cofactor>
</comment>
<dbReference type="Gene3D" id="1.10.630.10">
    <property type="entry name" value="Cytochrome P450"/>
    <property type="match status" value="1"/>
</dbReference>
<dbReference type="InterPro" id="IPR002401">
    <property type="entry name" value="Cyt_P450_E_grp-I"/>
</dbReference>
<feature type="binding site" description="axial binding residue" evidence="9">
    <location>
        <position position="317"/>
    </location>
    <ligand>
        <name>heme</name>
        <dbReference type="ChEBI" id="CHEBI:30413"/>
    </ligand>
    <ligandPart>
        <name>Fe</name>
        <dbReference type="ChEBI" id="CHEBI:18248"/>
    </ligandPart>
</feature>
<evidence type="ECO:0000256" key="9">
    <source>
        <dbReference type="PIRSR" id="PIRSR602401-1"/>
    </source>
</evidence>
<dbReference type="PRINTS" id="PR00385">
    <property type="entry name" value="P450"/>
</dbReference>
<dbReference type="PANTHER" id="PTHR46300:SF7">
    <property type="entry name" value="P450, PUTATIVE (EUROFUNG)-RELATED"/>
    <property type="match status" value="1"/>
</dbReference>
<dbReference type="InterPro" id="IPR050364">
    <property type="entry name" value="Cytochrome_P450_fung"/>
</dbReference>
<comment type="caution">
    <text evidence="12">The sequence shown here is derived from an EMBL/GenBank/DDBJ whole genome shotgun (WGS) entry which is preliminary data.</text>
</comment>
<evidence type="ECO:0008006" key="14">
    <source>
        <dbReference type="Google" id="ProtNLM"/>
    </source>
</evidence>
<evidence type="ECO:0000256" key="7">
    <source>
        <dbReference type="ARBA" id="ARBA00023004"/>
    </source>
</evidence>
<dbReference type="GO" id="GO:0004497">
    <property type="term" value="F:monooxygenase activity"/>
    <property type="evidence" value="ECO:0007669"/>
    <property type="project" value="UniProtKB-KW"/>
</dbReference>
<dbReference type="Pfam" id="PF00067">
    <property type="entry name" value="p450"/>
    <property type="match status" value="1"/>
</dbReference>
<keyword evidence="13" id="KW-1185">Reference proteome</keyword>
<dbReference type="InterPro" id="IPR001128">
    <property type="entry name" value="Cyt_P450"/>
</dbReference>
<comment type="similarity">
    <text evidence="3 10">Belongs to the cytochrome P450 family.</text>
</comment>
<evidence type="ECO:0000256" key="2">
    <source>
        <dbReference type="ARBA" id="ARBA00005179"/>
    </source>
</evidence>
<keyword evidence="5 9" id="KW-0479">Metal-binding</keyword>
<dbReference type="InterPro" id="IPR036396">
    <property type="entry name" value="Cyt_P450_sf"/>
</dbReference>
<evidence type="ECO:0000313" key="12">
    <source>
        <dbReference type="EMBL" id="KAG5634702.1"/>
    </source>
</evidence>
<dbReference type="GO" id="GO:0016705">
    <property type="term" value="F:oxidoreductase activity, acting on paired donors, with incorporation or reduction of molecular oxygen"/>
    <property type="evidence" value="ECO:0007669"/>
    <property type="project" value="InterPro"/>
</dbReference>
<dbReference type="OrthoDB" id="2789670at2759"/>
<feature type="non-terminal residue" evidence="12">
    <location>
        <position position="362"/>
    </location>
</feature>
<evidence type="ECO:0000256" key="8">
    <source>
        <dbReference type="ARBA" id="ARBA00023033"/>
    </source>
</evidence>
<proteinExistence type="inferred from homology"/>
<keyword evidence="6 10" id="KW-0560">Oxidoreductase</keyword>
<evidence type="ECO:0000256" key="4">
    <source>
        <dbReference type="ARBA" id="ARBA00022617"/>
    </source>
</evidence>
<evidence type="ECO:0000256" key="11">
    <source>
        <dbReference type="SAM" id="Phobius"/>
    </source>
</evidence>
<dbReference type="PRINTS" id="PR00463">
    <property type="entry name" value="EP450I"/>
</dbReference>
<keyword evidence="7 9" id="KW-0408">Iron</keyword>
<evidence type="ECO:0000256" key="1">
    <source>
        <dbReference type="ARBA" id="ARBA00001971"/>
    </source>
</evidence>
<organism evidence="12 13">
    <name type="scientific">Sphagnurus paluster</name>
    <dbReference type="NCBI Taxonomy" id="117069"/>
    <lineage>
        <taxon>Eukaryota</taxon>
        <taxon>Fungi</taxon>
        <taxon>Dikarya</taxon>
        <taxon>Basidiomycota</taxon>
        <taxon>Agaricomycotina</taxon>
        <taxon>Agaricomycetes</taxon>
        <taxon>Agaricomycetidae</taxon>
        <taxon>Agaricales</taxon>
        <taxon>Tricholomatineae</taxon>
        <taxon>Lyophyllaceae</taxon>
        <taxon>Sphagnurus</taxon>
    </lineage>
</organism>
<dbReference type="EMBL" id="JABCKI010006303">
    <property type="protein sequence ID" value="KAG5634702.1"/>
    <property type="molecule type" value="Genomic_DNA"/>
</dbReference>
<dbReference type="SUPFAM" id="SSF48264">
    <property type="entry name" value="Cytochrome P450"/>
    <property type="match status" value="1"/>
</dbReference>
<dbReference type="CDD" id="cd11065">
    <property type="entry name" value="CYP64-like"/>
    <property type="match status" value="1"/>
</dbReference>
<dbReference type="GO" id="GO:0020037">
    <property type="term" value="F:heme binding"/>
    <property type="evidence" value="ECO:0007669"/>
    <property type="project" value="InterPro"/>
</dbReference>
<accession>A0A9P7FT76</accession>
<keyword evidence="8 10" id="KW-0503">Monooxygenase</keyword>
<evidence type="ECO:0000256" key="3">
    <source>
        <dbReference type="ARBA" id="ARBA00010617"/>
    </source>
</evidence>
<dbReference type="PROSITE" id="PS00086">
    <property type="entry name" value="CYTOCHROME_P450"/>
    <property type="match status" value="1"/>
</dbReference>
<dbReference type="PANTHER" id="PTHR46300">
    <property type="entry name" value="P450, PUTATIVE (EUROFUNG)-RELATED-RELATED"/>
    <property type="match status" value="1"/>
</dbReference>
<gene>
    <name evidence="12" type="ORF">H0H81_001059</name>
</gene>
<keyword evidence="11" id="KW-1133">Transmembrane helix</keyword>
<keyword evidence="4 9" id="KW-0349">Heme</keyword>
<dbReference type="InterPro" id="IPR017972">
    <property type="entry name" value="Cyt_P450_CS"/>
</dbReference>
<reference evidence="12" key="2">
    <citation type="submission" date="2021-10" db="EMBL/GenBank/DDBJ databases">
        <title>Phylogenomics reveals ancestral predisposition of the termite-cultivated fungus Termitomyces towards a domesticated lifestyle.</title>
        <authorList>
            <person name="Auxier B."/>
            <person name="Grum-Grzhimaylo A."/>
            <person name="Cardenas M.E."/>
            <person name="Lodge J.D."/>
            <person name="Laessoe T."/>
            <person name="Pedersen O."/>
            <person name="Smith M.E."/>
            <person name="Kuyper T.W."/>
            <person name="Franco-Molano E.A."/>
            <person name="Baroni T.J."/>
            <person name="Aanen D.K."/>
        </authorList>
    </citation>
    <scope>NUCLEOTIDE SEQUENCE</scope>
    <source>
        <strain evidence="12">D49</strain>
    </source>
</reference>
<dbReference type="GO" id="GO:0005506">
    <property type="term" value="F:iron ion binding"/>
    <property type="evidence" value="ECO:0007669"/>
    <property type="project" value="InterPro"/>
</dbReference>
<comment type="pathway">
    <text evidence="2">Secondary metabolite biosynthesis.</text>
</comment>
<protein>
    <recommendedName>
        <fullName evidence="14">Cytochrome P450</fullName>
    </recommendedName>
</protein>
<evidence type="ECO:0000256" key="10">
    <source>
        <dbReference type="RuleBase" id="RU000461"/>
    </source>
</evidence>
<sequence length="362" mass="40648">RRCRQCMHKQFHSTAAPQFRPHELKAAHGLLRRLLDDSDDIIAQLRHMSADIIFLVAYGLSIRDRDDPYVETAERAVIPLNAAIVPGAFLVDVFPFLKYIPEWMPFAGFKRKARKWRQLTLDMITIPLLAAKRKVEDGDYIPSFLSYSLASMDETGDVEDQEDIIKSTAGALYAAGLDTAVSAIAICILALLSNPEALRKGQREIDNVITPGQLPTFEDKDSLPYITAIAKEAMRWHNVTPLALPHLLEVEDEYKGYRIPARSIVMSNVWYDHMTIIYSVYPDPFTFNPDRFMKDGKLNPDIKDPSSATFGFGRRICPGREMALDSIWITVALMVATLDISKPVDDNGEVVEPSGEFSSSVV</sequence>